<dbReference type="InParanoid" id="P90780"/>
<evidence type="ECO:0000313" key="1">
    <source>
        <dbReference type="EMBL" id="CAB02865.1"/>
    </source>
</evidence>
<dbReference type="STRING" id="6239.C55A6.5.1"/>
<gene>
    <name evidence="1 3" type="primary">sdz-8</name>
    <name evidence="3" type="ORF">C55A6.5</name>
    <name evidence="1" type="ORF">CELE_C55A6.5</name>
</gene>
<keyword evidence="5" id="KW-1267">Proteomics identification</keyword>
<sequence>MSPGSVVVTGANRGIGLGLVQQLVKDKNIRHIIATARDVEKATELKSIKDSRVHVLPLTVTCDKSLDTFVSKVGEIVGSDGLSLLINNAGVLLSYGTNTEPNRAVIAEQLDVNTTSVVLLTQKLLPLLKNAASKESGDQLSVSRAAVITISSGLGSITDNTSGSAQFPVLAYRMSKAAINMFGRTLAVDLKDDNVLVVNFCPGWVQTNLGGKNAALTVEQSTAELISSFNKLDNSHNGRFFMRNLKPYEF</sequence>
<dbReference type="eggNOG" id="KOG1611">
    <property type="taxonomic scope" value="Eukaryota"/>
</dbReference>
<keyword evidence="4" id="KW-0002">3D-structure</keyword>
<dbReference type="Proteomes" id="UP000001940">
    <property type="component" value="Chromosome V"/>
</dbReference>
<reference evidence="1 2" key="1">
    <citation type="journal article" date="1998" name="Science">
        <title>Genome sequence of the nematode C. elegans: a platform for investigating biology.</title>
        <authorList>
            <consortium name="The C. elegans sequencing consortium"/>
            <person name="Sulson J.E."/>
            <person name="Waterston R."/>
        </authorList>
    </citation>
    <scope>NUCLEOTIDE SEQUENCE [LARGE SCALE GENOMIC DNA]</scope>
    <source>
        <strain evidence="1 2">Bristol N2</strain>
    </source>
</reference>
<evidence type="ECO:0000313" key="3">
    <source>
        <dbReference type="WormBase" id="C55A6.5"/>
    </source>
</evidence>
<reference evidence="4" key="2">
    <citation type="submission" date="2005-01" db="PDB data bank">
        <title>Crystal Structure of the putative Carbonyl Reductase Sniffer of Caenorhabditis elegans.</title>
        <authorList>
            <person name="Schormann N."/>
            <person name="Lu S."/>
            <person name="Symersky J."/>
            <person name="Karpova E."/>
            <person name="Zhang Y."/>
            <person name="Luo D."/>
            <person name="Zhou Q."/>
            <person name="Huang W."/>
            <person name="Luan C.-H."/>
            <person name="Gray R."/>
            <person name="Arabshahi A."/>
            <person name="McKinstry A."/>
            <person name="Qiu S."/>
            <person name="Cao Z."/>
            <person name="An J."/>
            <person name="Li S."/>
            <person name="Lin G."/>
            <person name="Tsao J."/>
            <person name="Johnson D."/>
            <person name="Luo M."/>
            <person name="Shang Q."/>
            <person name="Chen Y."/>
            <person name="Stinnett M."/>
            <person name="Bunzel R."/>
            <person name="Carson M."/>
            <person name="Bray T."/>
            <person name="DeLucas L."/>
        </authorList>
    </citation>
    <scope>X-RAY CRYSTALLOGRAPHY (2.60 ANGSTROMS)</scope>
</reference>
<dbReference type="Gene3D" id="3.40.50.720">
    <property type="entry name" value="NAD(P)-binding Rossmann-like Domain"/>
    <property type="match status" value="1"/>
</dbReference>
<evidence type="ECO:0007829" key="4">
    <source>
        <dbReference type="PDB" id="1YO6"/>
    </source>
</evidence>
<dbReference type="PhylomeDB" id="P90780"/>
<proteinExistence type="evidence at protein level"/>
<dbReference type="CDD" id="cd05325">
    <property type="entry name" value="carb_red_sniffer_like_SDR_c"/>
    <property type="match status" value="1"/>
</dbReference>
<accession>P90780</accession>
<evidence type="ECO:0000313" key="2">
    <source>
        <dbReference type="Proteomes" id="UP000001940"/>
    </source>
</evidence>
<keyword evidence="2" id="KW-1185">Reference proteome</keyword>
<dbReference type="PeptideAtlas" id="P90780"/>
<dbReference type="UCSC" id="C55A6.5">
    <property type="organism name" value="c. elegans"/>
</dbReference>
<evidence type="ECO:0007829" key="5">
    <source>
        <dbReference type="PeptideAtlas" id="P90780"/>
    </source>
</evidence>
<dbReference type="InterPro" id="IPR002347">
    <property type="entry name" value="SDR_fam"/>
</dbReference>
<dbReference type="Pfam" id="PF00106">
    <property type="entry name" value="adh_short"/>
    <property type="match status" value="1"/>
</dbReference>
<dbReference type="InterPro" id="IPR036291">
    <property type="entry name" value="NAD(P)-bd_dom_sf"/>
</dbReference>
<dbReference type="SUPFAM" id="SSF51735">
    <property type="entry name" value="NAD(P)-binding Rossmann-fold domains"/>
    <property type="match status" value="1"/>
</dbReference>
<dbReference type="FunCoup" id="P90780">
    <property type="interactions" value="362"/>
</dbReference>
<dbReference type="PRINTS" id="PR00081">
    <property type="entry name" value="GDHRDH"/>
</dbReference>
<dbReference type="KEGG" id="cel:CELE_C55A6.5"/>
<dbReference type="CTD" id="183834"/>
<dbReference type="EvolutionaryTrace" id="P90780"/>
<dbReference type="GeneID" id="183834"/>
<dbReference type="GO" id="GO:0005737">
    <property type="term" value="C:cytoplasm"/>
    <property type="evidence" value="ECO:0000318"/>
    <property type="project" value="GO_Central"/>
</dbReference>
<dbReference type="WormBase" id="C55A6.5">
    <property type="protein sequence ID" value="CE09002"/>
    <property type="gene ID" value="WBGene00008334"/>
    <property type="gene designation" value="sdz-8"/>
</dbReference>
<dbReference type="AGR" id="WB:WBGene00008334"/>
<dbReference type="PDBsum" id="1YO6"/>
<dbReference type="PANTHER" id="PTHR43544">
    <property type="entry name" value="SHORT-CHAIN DEHYDROGENASE/REDUCTASE"/>
    <property type="match status" value="1"/>
</dbReference>
<dbReference type="PIR" id="T20257">
    <property type="entry name" value="T20257"/>
</dbReference>
<dbReference type="SMR" id="P90780"/>
<name>P90780_CAEEL</name>
<protein>
    <submittedName>
        <fullName evidence="1">C-factor</fullName>
    </submittedName>
</protein>
<dbReference type="HOGENOM" id="CLU_010194_9_1_1"/>
<dbReference type="EMBL" id="BX284605">
    <property type="protein sequence ID" value="CAB02865.1"/>
    <property type="molecule type" value="Genomic_DNA"/>
</dbReference>
<dbReference type="OMA" id="QYAQSFA"/>
<dbReference type="AlphaFoldDB" id="P90780"/>
<dbReference type="PANTHER" id="PTHR43544:SF35">
    <property type="entry name" value="C-FACTOR-RELATED"/>
    <property type="match status" value="1"/>
</dbReference>
<dbReference type="PaxDb" id="6239-C55A6.5"/>
<dbReference type="InterPro" id="IPR051468">
    <property type="entry name" value="Fungal_SecMetab_SDRs"/>
</dbReference>
<dbReference type="GO" id="GO:0016491">
    <property type="term" value="F:oxidoreductase activity"/>
    <property type="evidence" value="ECO:0000318"/>
    <property type="project" value="GO_Central"/>
</dbReference>
<dbReference type="PDB" id="1YO6">
    <property type="method" value="X-ray"/>
    <property type="resolution" value="2.60 A"/>
    <property type="chains" value="A/B/C/D/E/F=1-250"/>
</dbReference>
<organism evidence="1 2">
    <name type="scientific">Caenorhabditis elegans</name>
    <dbReference type="NCBI Taxonomy" id="6239"/>
    <lineage>
        <taxon>Eukaryota</taxon>
        <taxon>Metazoa</taxon>
        <taxon>Ecdysozoa</taxon>
        <taxon>Nematoda</taxon>
        <taxon>Chromadorea</taxon>
        <taxon>Rhabditida</taxon>
        <taxon>Rhabditina</taxon>
        <taxon>Rhabditomorpha</taxon>
        <taxon>Rhabditoidea</taxon>
        <taxon>Rhabditidae</taxon>
        <taxon>Peloderinae</taxon>
        <taxon>Caenorhabditis</taxon>
    </lineage>
</organism>
<dbReference type="OrthoDB" id="7289984at2759"/>
<dbReference type="RefSeq" id="NP_505921.1">
    <property type="nucleotide sequence ID" value="NM_073520.4"/>
</dbReference>